<evidence type="ECO:0000256" key="2">
    <source>
        <dbReference type="SAM" id="Phobius"/>
    </source>
</evidence>
<gene>
    <name evidence="3" type="ORF">H4W34_004789</name>
</gene>
<dbReference type="RefSeq" id="WP_192761243.1">
    <property type="nucleotide sequence ID" value="NZ_JADBDZ010000001.1"/>
</dbReference>
<reference evidence="3 4" key="1">
    <citation type="submission" date="2020-10" db="EMBL/GenBank/DDBJ databases">
        <title>Sequencing the genomes of 1000 actinobacteria strains.</title>
        <authorList>
            <person name="Klenk H.-P."/>
        </authorList>
    </citation>
    <scope>NUCLEOTIDE SEQUENCE [LARGE SCALE GENOMIC DNA]</scope>
    <source>
        <strain evidence="3 4">DSM 46744</strain>
    </source>
</reference>
<accession>A0ABR9JWL0</accession>
<evidence type="ECO:0000313" key="3">
    <source>
        <dbReference type="EMBL" id="MBE1534956.1"/>
    </source>
</evidence>
<keyword evidence="2" id="KW-0812">Transmembrane</keyword>
<feature type="region of interest" description="Disordered" evidence="1">
    <location>
        <begin position="51"/>
        <end position="87"/>
    </location>
</feature>
<sequence length="249" mass="26015">MSYGNRPRSTGRRRRKPERTGAGRLGLAGALTGAVGIAAIAAGIVVLRPGTDDGGPTSNPTRASGTGPASPTVDSRPAPETGAAVSFTTPEGYGYSLAAVESGTDAKPLGATEAPPSGTTYAYADYVLTNTQRRPVLLDFPADLFMPEAQVPEDARERCMPQVGISEDMCTLPNHSEIIARVDRAEPPFEEAGNRMMPAGASYVVRIASDLPVESGVSAGDLKLFVWNARYTSDRKGIELPYPSSSGAS</sequence>
<organism evidence="3 4">
    <name type="scientific">Actinomadura algeriensis</name>
    <dbReference type="NCBI Taxonomy" id="1679523"/>
    <lineage>
        <taxon>Bacteria</taxon>
        <taxon>Bacillati</taxon>
        <taxon>Actinomycetota</taxon>
        <taxon>Actinomycetes</taxon>
        <taxon>Streptosporangiales</taxon>
        <taxon>Thermomonosporaceae</taxon>
        <taxon>Actinomadura</taxon>
    </lineage>
</organism>
<keyword evidence="2" id="KW-0472">Membrane</keyword>
<proteinExistence type="predicted"/>
<keyword evidence="2" id="KW-1133">Transmembrane helix</keyword>
<feature type="transmembrane region" description="Helical" evidence="2">
    <location>
        <begin position="21"/>
        <end position="47"/>
    </location>
</feature>
<feature type="compositionally biased region" description="Polar residues" evidence="1">
    <location>
        <begin position="56"/>
        <end position="73"/>
    </location>
</feature>
<evidence type="ECO:0000313" key="4">
    <source>
        <dbReference type="Proteomes" id="UP000627838"/>
    </source>
</evidence>
<dbReference type="Proteomes" id="UP000627838">
    <property type="component" value="Unassembled WGS sequence"/>
</dbReference>
<evidence type="ECO:0008006" key="5">
    <source>
        <dbReference type="Google" id="ProtNLM"/>
    </source>
</evidence>
<name>A0ABR9JWL0_9ACTN</name>
<evidence type="ECO:0000256" key="1">
    <source>
        <dbReference type="SAM" id="MobiDB-lite"/>
    </source>
</evidence>
<feature type="region of interest" description="Disordered" evidence="1">
    <location>
        <begin position="1"/>
        <end position="24"/>
    </location>
</feature>
<comment type="caution">
    <text evidence="3">The sequence shown here is derived from an EMBL/GenBank/DDBJ whole genome shotgun (WGS) entry which is preliminary data.</text>
</comment>
<keyword evidence="4" id="KW-1185">Reference proteome</keyword>
<protein>
    <recommendedName>
        <fullName evidence="5">DUF4232 domain-containing protein</fullName>
    </recommendedName>
</protein>
<dbReference type="EMBL" id="JADBDZ010000001">
    <property type="protein sequence ID" value="MBE1534956.1"/>
    <property type="molecule type" value="Genomic_DNA"/>
</dbReference>